<reference evidence="2" key="1">
    <citation type="submission" date="2024-06" db="EMBL/GenBank/DDBJ databases">
        <title>Whole Genome Sequence of Streptococcus sp. strain SN-1.</title>
        <authorList>
            <person name="Saito M."/>
            <person name="Kuwahara N."/>
            <person name="Senpuku H."/>
        </authorList>
    </citation>
    <scope>NUCLEOTIDE SEQUENCE</scope>
    <source>
        <strain evidence="2">SN-1</strain>
    </source>
</reference>
<dbReference type="RefSeq" id="WP_261050299.1">
    <property type="nucleotide sequence ID" value="NZ_AP028929.1"/>
</dbReference>
<accession>A0AAT9G1S4</accession>
<name>A0AAT9G1S4_9STRE</name>
<dbReference type="AlphaFoldDB" id="A0AAT9G1S4"/>
<organism evidence="2">
    <name type="scientific">Streptococcus sp. SN-1</name>
    <dbReference type="NCBI Taxonomy" id="3074854"/>
    <lineage>
        <taxon>Bacteria</taxon>
        <taxon>Bacillati</taxon>
        <taxon>Bacillota</taxon>
        <taxon>Bacilli</taxon>
        <taxon>Lactobacillales</taxon>
        <taxon>Streptococcaceae</taxon>
        <taxon>Streptococcus</taxon>
    </lineage>
</organism>
<keyword evidence="1" id="KW-0812">Transmembrane</keyword>
<proteinExistence type="predicted"/>
<evidence type="ECO:0000256" key="1">
    <source>
        <dbReference type="SAM" id="Phobius"/>
    </source>
</evidence>
<keyword evidence="1" id="KW-1133">Transmembrane helix</keyword>
<evidence type="ECO:0000313" key="2">
    <source>
        <dbReference type="EMBL" id="BET05364.1"/>
    </source>
</evidence>
<keyword evidence="1" id="KW-0472">Membrane</keyword>
<protein>
    <submittedName>
        <fullName evidence="2">Uncharacterized protein</fullName>
    </submittedName>
</protein>
<dbReference type="EMBL" id="AP028929">
    <property type="protein sequence ID" value="BET05364.1"/>
    <property type="molecule type" value="Genomic_DNA"/>
</dbReference>
<gene>
    <name evidence="2" type="ORF">MASAN616_12270</name>
</gene>
<feature type="transmembrane region" description="Helical" evidence="1">
    <location>
        <begin position="37"/>
        <end position="59"/>
    </location>
</feature>
<sequence length="205" mass="24226">MFKNLKHIKDWNFYEKIFSLIADAIITVFAINSDIPLFLKNIVWIFIIGYFILTLLRMIKIYNTHTKNIFHSDNEIKKYMRNWVNNDGHTVIISRDLSWVSLHDDTYKILLDKAQKHELSIILKKHSECACELKKYGAEIYDYSDIDYTPETRFTFIHYGRSNPRLAIGYQEGEVRKIKEFDKSGAIEYSLAEDLCTLLKKVSKK</sequence>
<feature type="transmembrane region" description="Helical" evidence="1">
    <location>
        <begin position="12"/>
        <end position="31"/>
    </location>
</feature>